<evidence type="ECO:0000313" key="9">
    <source>
        <dbReference type="Proteomes" id="UP000006461"/>
    </source>
</evidence>
<dbReference type="InterPro" id="IPR007267">
    <property type="entry name" value="GtrA_DPMS_TM"/>
</dbReference>
<dbReference type="Proteomes" id="UP000006461">
    <property type="component" value="Chromosome"/>
</dbReference>
<keyword evidence="4 6" id="KW-1133">Transmembrane helix</keyword>
<feature type="domain" description="GtrA/DPMS transmembrane" evidence="7">
    <location>
        <begin position="21"/>
        <end position="136"/>
    </location>
</feature>
<dbReference type="GO" id="GO:0000271">
    <property type="term" value="P:polysaccharide biosynthetic process"/>
    <property type="evidence" value="ECO:0007669"/>
    <property type="project" value="InterPro"/>
</dbReference>
<proteinExistence type="inferred from homology"/>
<dbReference type="InterPro" id="IPR051401">
    <property type="entry name" value="GtrA_CellWall_Glycosyl"/>
</dbReference>
<dbReference type="PATRIC" id="fig|477641.3.peg.4481"/>
<evidence type="ECO:0000256" key="1">
    <source>
        <dbReference type="ARBA" id="ARBA00004141"/>
    </source>
</evidence>
<keyword evidence="5 6" id="KW-0472">Membrane</keyword>
<dbReference type="AlphaFoldDB" id="I4F3E5"/>
<evidence type="ECO:0000259" key="7">
    <source>
        <dbReference type="Pfam" id="PF04138"/>
    </source>
</evidence>
<dbReference type="PANTHER" id="PTHR38459">
    <property type="entry name" value="PROPHAGE BACTOPRENOL-LINKED GLUCOSE TRANSLOCASE HOMOLOG"/>
    <property type="match status" value="1"/>
</dbReference>
<dbReference type="KEGG" id="mmar:MODMU_4777"/>
<feature type="transmembrane region" description="Helical" evidence="6">
    <location>
        <begin position="19"/>
        <end position="39"/>
    </location>
</feature>
<evidence type="ECO:0000256" key="4">
    <source>
        <dbReference type="ARBA" id="ARBA00022989"/>
    </source>
</evidence>
<feature type="transmembrane region" description="Helical" evidence="6">
    <location>
        <begin position="80"/>
        <end position="103"/>
    </location>
</feature>
<dbReference type="Pfam" id="PF04138">
    <property type="entry name" value="GtrA_DPMS_TM"/>
    <property type="match status" value="1"/>
</dbReference>
<keyword evidence="3 6" id="KW-0812">Transmembrane</keyword>
<evidence type="ECO:0000256" key="3">
    <source>
        <dbReference type="ARBA" id="ARBA00022692"/>
    </source>
</evidence>
<sequence length="138" mass="15167">MDEQPTTAAPRKNDLWGQVIRFGVVGAFSAIVDLGVYTLALHLGLWVHAARALSFICGTSTAYALNRRWAFGVEGGRRRALGFVLLYGTTFFVILGVNALALAVLPDRWWTVTLAWAISQGFGTVCNFVMLRTVVFKD</sequence>
<keyword evidence="9" id="KW-1185">Reference proteome</keyword>
<organism evidence="8 9">
    <name type="scientific">Modestobacter italicus (strain DSM 44449 / CECT 9708 / BC 501)</name>
    <dbReference type="NCBI Taxonomy" id="2732864"/>
    <lineage>
        <taxon>Bacteria</taxon>
        <taxon>Bacillati</taxon>
        <taxon>Actinomycetota</taxon>
        <taxon>Actinomycetes</taxon>
        <taxon>Geodermatophilales</taxon>
        <taxon>Geodermatophilaceae</taxon>
        <taxon>Modestobacter</taxon>
    </lineage>
</organism>
<dbReference type="PANTHER" id="PTHR38459:SF6">
    <property type="entry name" value="ARABINOGALACTAN BIOSYNTHESIS RECRUITING PROTEIN RV3789"/>
    <property type="match status" value="1"/>
</dbReference>
<feature type="transmembrane region" description="Helical" evidence="6">
    <location>
        <begin position="45"/>
        <end position="65"/>
    </location>
</feature>
<dbReference type="STRING" id="477641.MODMU_4777"/>
<dbReference type="eggNOG" id="COG2246">
    <property type="taxonomic scope" value="Bacteria"/>
</dbReference>
<evidence type="ECO:0000256" key="2">
    <source>
        <dbReference type="ARBA" id="ARBA00009399"/>
    </source>
</evidence>
<feature type="transmembrane region" description="Helical" evidence="6">
    <location>
        <begin position="109"/>
        <end position="131"/>
    </location>
</feature>
<dbReference type="GO" id="GO:0005886">
    <property type="term" value="C:plasma membrane"/>
    <property type="evidence" value="ECO:0007669"/>
    <property type="project" value="TreeGrafter"/>
</dbReference>
<reference evidence="8 9" key="1">
    <citation type="journal article" date="2012" name="J. Bacteriol.">
        <title>Genome Sequence of Radiation-Resistant Modestobacter marinus Strain BC501, a Representative Actinobacterium That Thrives on Calcareous Stone Surfaces.</title>
        <authorList>
            <person name="Normand P."/>
            <person name="Gury J."/>
            <person name="Pujic P."/>
            <person name="Chouaia B."/>
            <person name="Crotti E."/>
            <person name="Brusetti L."/>
            <person name="Daffonchio D."/>
            <person name="Vacherie B."/>
            <person name="Barbe V."/>
            <person name="Medigue C."/>
            <person name="Calteau A."/>
            <person name="Ghodhbane-Gtari F."/>
            <person name="Essoussi I."/>
            <person name="Nouioui I."/>
            <person name="Abbassi-Ghozzi I."/>
            <person name="Gtari M."/>
        </authorList>
    </citation>
    <scope>NUCLEOTIDE SEQUENCE [LARGE SCALE GENOMIC DNA]</scope>
    <source>
        <strain evidence="9">BC 501</strain>
    </source>
</reference>
<evidence type="ECO:0000313" key="8">
    <source>
        <dbReference type="EMBL" id="CCH90158.1"/>
    </source>
</evidence>
<evidence type="ECO:0000256" key="6">
    <source>
        <dbReference type="SAM" id="Phobius"/>
    </source>
</evidence>
<name>I4F3E5_MODI5</name>
<protein>
    <recommendedName>
        <fullName evidence="7">GtrA/DPMS transmembrane domain-containing protein</fullName>
    </recommendedName>
</protein>
<comment type="subcellular location">
    <subcellularLocation>
        <location evidence="1">Membrane</location>
        <topology evidence="1">Multi-pass membrane protein</topology>
    </subcellularLocation>
</comment>
<dbReference type="EMBL" id="FO203431">
    <property type="protein sequence ID" value="CCH90158.1"/>
    <property type="molecule type" value="Genomic_DNA"/>
</dbReference>
<comment type="similarity">
    <text evidence="2">Belongs to the GtrA family.</text>
</comment>
<dbReference type="OMA" id="RWTFKAE"/>
<dbReference type="HOGENOM" id="CLU_083873_3_1_11"/>
<accession>I4F3E5</accession>
<evidence type="ECO:0000256" key="5">
    <source>
        <dbReference type="ARBA" id="ARBA00023136"/>
    </source>
</evidence>
<gene>
    <name evidence="8" type="ordered locus">MODMU_4777</name>
</gene>
<dbReference type="OrthoDB" id="3828151at2"/>